<reference evidence="1 2" key="1">
    <citation type="journal article" date="2018" name="Science">
        <title>The opium poppy genome and morphinan production.</title>
        <authorList>
            <person name="Guo L."/>
            <person name="Winzer T."/>
            <person name="Yang X."/>
            <person name="Li Y."/>
            <person name="Ning Z."/>
            <person name="He Z."/>
            <person name="Teodor R."/>
            <person name="Lu Y."/>
            <person name="Bowser T.A."/>
            <person name="Graham I.A."/>
            <person name="Ye K."/>
        </authorList>
    </citation>
    <scope>NUCLEOTIDE SEQUENCE [LARGE SCALE GENOMIC DNA]</scope>
    <source>
        <strain evidence="2">cv. HN1</strain>
        <tissue evidence="1">Leaves</tissue>
    </source>
</reference>
<dbReference type="EMBL" id="CM010715">
    <property type="protein sequence ID" value="RZC45512.1"/>
    <property type="molecule type" value="Genomic_DNA"/>
</dbReference>
<proteinExistence type="predicted"/>
<dbReference type="AlphaFoldDB" id="A0A4Y7ICP0"/>
<protein>
    <submittedName>
        <fullName evidence="1">Uncharacterized protein</fullName>
    </submittedName>
</protein>
<organism evidence="1 2">
    <name type="scientific">Papaver somniferum</name>
    <name type="common">Opium poppy</name>
    <dbReference type="NCBI Taxonomy" id="3469"/>
    <lineage>
        <taxon>Eukaryota</taxon>
        <taxon>Viridiplantae</taxon>
        <taxon>Streptophyta</taxon>
        <taxon>Embryophyta</taxon>
        <taxon>Tracheophyta</taxon>
        <taxon>Spermatophyta</taxon>
        <taxon>Magnoliopsida</taxon>
        <taxon>Ranunculales</taxon>
        <taxon>Papaveraceae</taxon>
        <taxon>Papaveroideae</taxon>
        <taxon>Papaver</taxon>
    </lineage>
</organism>
<dbReference type="Proteomes" id="UP000316621">
    <property type="component" value="Chromosome 1"/>
</dbReference>
<accession>A0A4Y7ICP0</accession>
<keyword evidence="2" id="KW-1185">Reference proteome</keyword>
<name>A0A4Y7ICP0_PAPSO</name>
<sequence length="87" mass="9779">MHQPERWHTVTGKGMCALMCDVTSQFYQDLYLSYQISYPYGRALKEVLSVFINIPLPGPSNGIGAETARVLAIHGVQDVMPHQIRTM</sequence>
<gene>
    <name evidence="1" type="ORF">C5167_038467</name>
</gene>
<evidence type="ECO:0000313" key="1">
    <source>
        <dbReference type="EMBL" id="RZC45512.1"/>
    </source>
</evidence>
<evidence type="ECO:0000313" key="2">
    <source>
        <dbReference type="Proteomes" id="UP000316621"/>
    </source>
</evidence>
<dbReference type="Gramene" id="RZC45512">
    <property type="protein sequence ID" value="RZC45512"/>
    <property type="gene ID" value="C5167_038467"/>
</dbReference>